<evidence type="ECO:0000313" key="18">
    <source>
        <dbReference type="Proteomes" id="UP000048600"/>
    </source>
</evidence>
<evidence type="ECO:0000313" key="4">
    <source>
        <dbReference type="EMBL" id="CFR64665.1"/>
    </source>
</evidence>
<evidence type="ECO:0000313" key="8">
    <source>
        <dbReference type="EMBL" id="COV26834.1"/>
    </source>
</evidence>
<dbReference type="EMBL" id="CNFU01000768">
    <property type="protein sequence ID" value="CKS47708.1"/>
    <property type="molecule type" value="Genomic_DNA"/>
</dbReference>
<evidence type="ECO:0000313" key="15">
    <source>
        <dbReference type="Proteomes" id="UP000046680"/>
    </source>
</evidence>
<dbReference type="Proteomes" id="UP000048948">
    <property type="component" value="Unassembled WGS sequence"/>
</dbReference>
<dbReference type="EMBL" id="CGCX01000014">
    <property type="protein sequence ID" value="CFR64665.1"/>
    <property type="molecule type" value="Genomic_DNA"/>
</dbReference>
<protein>
    <submittedName>
        <fullName evidence="4">Uncharacterized protein</fullName>
    </submittedName>
</protein>
<evidence type="ECO:0000313" key="21">
    <source>
        <dbReference type="Proteomes" id="UP000050164"/>
    </source>
</evidence>
<dbReference type="EMBL" id="CSAJ01000068">
    <property type="protein sequence ID" value="COV73968.1"/>
    <property type="molecule type" value="Genomic_DNA"/>
</dbReference>
<dbReference type="Proteomes" id="UP000050164">
    <property type="component" value="Unassembled WGS sequence"/>
</dbReference>
<evidence type="ECO:0000313" key="12">
    <source>
        <dbReference type="Proteomes" id="UP000038802"/>
    </source>
</evidence>
<dbReference type="EMBL" id="CSAD01000157">
    <property type="protein sequence ID" value="COV26834.1"/>
    <property type="molecule type" value="Genomic_DNA"/>
</dbReference>
<evidence type="ECO:0000313" key="16">
    <source>
        <dbReference type="Proteomes" id="UP000046947"/>
    </source>
</evidence>
<dbReference type="Proteomes" id="UP000044938">
    <property type="component" value="Unassembled WGS sequence"/>
</dbReference>
<dbReference type="EMBL" id="CSAE01000201">
    <property type="protein sequence ID" value="COV78173.1"/>
    <property type="molecule type" value="Genomic_DNA"/>
</dbReference>
<evidence type="ECO:0000313" key="19">
    <source>
        <dbReference type="Proteomes" id="UP000048948"/>
    </source>
</evidence>
<dbReference type="EMBL" id="CNFT01001793">
    <property type="protein sequence ID" value="CKT63453.1"/>
    <property type="molecule type" value="Genomic_DNA"/>
</dbReference>
<dbReference type="EMBL" id="CFOE01000097">
    <property type="protein sequence ID" value="CFE38681.1"/>
    <property type="molecule type" value="Genomic_DNA"/>
</dbReference>
<reference evidence="12 13" key="2">
    <citation type="submission" date="2015-03" db="EMBL/GenBank/DDBJ databases">
        <authorList>
            <consortium name="Pathogen Informatics"/>
        </authorList>
    </citation>
    <scope>NUCLEOTIDE SEQUENCE [LARGE SCALE GENOMIC DNA]</scope>
    <source>
        <strain evidence="5 19">Bir 172</strain>
        <strain evidence="7 21">Bir 185</strain>
        <strain evidence="6 20">Bir 187</strain>
        <strain evidence="4 15">C09601061</strain>
        <strain evidence="8 14">G09801536</strain>
        <strain evidence="2 17">G09901357</strain>
        <strain evidence="3 16">H09601792</strain>
        <strain evidence="12">K00500041</strain>
        <strain evidence="9 13">M09401471</strain>
        <strain evidence="11 18">P00601463</strain>
    </source>
</reference>
<evidence type="ECO:0000313" key="20">
    <source>
        <dbReference type="Proteomes" id="UP000049023"/>
    </source>
</evidence>
<evidence type="ECO:0000313" key="13">
    <source>
        <dbReference type="Proteomes" id="UP000044938"/>
    </source>
</evidence>
<evidence type="ECO:0000313" key="1">
    <source>
        <dbReference type="EMBL" id="AUS49394.1"/>
    </source>
</evidence>
<organism evidence="4 15">
    <name type="scientific">Mycobacterium tuberculosis</name>
    <dbReference type="NCBI Taxonomy" id="1773"/>
    <lineage>
        <taxon>Bacteria</taxon>
        <taxon>Bacillati</taxon>
        <taxon>Actinomycetota</taxon>
        <taxon>Actinomycetes</taxon>
        <taxon>Mycobacteriales</taxon>
        <taxon>Mycobacteriaceae</taxon>
        <taxon>Mycobacterium</taxon>
        <taxon>Mycobacterium tuberculosis complex</taxon>
    </lineage>
</organism>
<reference evidence="1 22" key="3">
    <citation type="submission" date="2017-10" db="EMBL/GenBank/DDBJ databases">
        <title>Clinical isolate obtained from a human patient with meningeal tuberculosis in michoacan, Mexico.</title>
        <authorList>
            <person name="Guillen-Nepita A.L."/>
            <person name="Negrete-Paz A.M."/>
            <person name="Vazquez-Marrufo G."/>
            <person name="Cruz-Hernandez A."/>
            <person name="Fresia P."/>
            <person name="Naya H."/>
            <person name="Vazquez-Garciduenas M.S."/>
        </authorList>
    </citation>
    <scope>NUCLEOTIDE SEQUENCE [LARGE SCALE GENOMIC DNA]</scope>
    <source>
        <strain evidence="22">Beijing/MYC004</strain>
        <strain evidence="1">MYC004</strain>
    </source>
</reference>
<sequence>MLKPEVAEFATFWKPEMLAPMLAMPDTVPGPPLKKPEDGSVVALKKPVVAAMLTNVTSKGPTLAVAGILIAVEPPGSPMLTVIAGPVPVMGGRTALLIAPASRGIPAMSMVKPKLICSSVMPL</sequence>
<dbReference type="EMBL" id="CP024614">
    <property type="protein sequence ID" value="AUS49394.1"/>
    <property type="molecule type" value="Genomic_DNA"/>
</dbReference>
<gene>
    <name evidence="1" type="ORF">CAB90_00403</name>
    <name evidence="4" type="ORF">ERS007657_00077</name>
    <name evidence="8" type="ORF">ERS007679_01464</name>
    <name evidence="2" type="ORF">ERS007681_01086</name>
    <name evidence="3" type="ORF">ERS007688_03798</name>
    <name evidence="10" type="ORF">ERS007703_02041</name>
    <name evidence="9" type="ORF">ERS007720_00832</name>
    <name evidence="11" type="ORF">ERS007741_04357</name>
    <name evidence="5" type="ORF">ERS027646_01365</name>
    <name evidence="7" type="ORF">ERS027659_04665</name>
    <name evidence="6" type="ORF">ERS027661_03131</name>
</gene>
<dbReference type="EMBL" id="CNGE01000193">
    <property type="protein sequence ID" value="CKS15774.1"/>
    <property type="molecule type" value="Genomic_DNA"/>
</dbReference>
<dbReference type="Proteomes" id="UP000046947">
    <property type="component" value="Unassembled WGS sequence"/>
</dbReference>
<evidence type="ECO:0000313" key="10">
    <source>
        <dbReference type="EMBL" id="COV78173.1"/>
    </source>
</evidence>
<dbReference type="Proteomes" id="UP000049023">
    <property type="component" value="Unassembled WGS sequence"/>
</dbReference>
<reference evidence="10" key="1">
    <citation type="submission" date="2015-03" db="EMBL/GenBank/DDBJ databases">
        <authorList>
            <person name="Murphy D."/>
        </authorList>
    </citation>
    <scope>NUCLEOTIDE SEQUENCE [LARGE SCALE GENOMIC DNA]</scope>
    <source>
        <strain evidence="10">K00500041</strain>
    </source>
</reference>
<dbReference type="Proteomes" id="UP000045842">
    <property type="component" value="Unassembled WGS sequence"/>
</dbReference>
<evidence type="ECO:0000313" key="22">
    <source>
        <dbReference type="Proteomes" id="UP000236349"/>
    </source>
</evidence>
<dbReference type="Proteomes" id="UP000236349">
    <property type="component" value="Chromosome"/>
</dbReference>
<dbReference type="AlphaFoldDB" id="A0A0T9CHF1"/>
<dbReference type="EMBL" id="CFOH01000907">
    <property type="protein sequence ID" value="CFE73625.1"/>
    <property type="molecule type" value="Genomic_DNA"/>
</dbReference>
<dbReference type="Proteomes" id="UP000038802">
    <property type="component" value="Unassembled WGS sequence"/>
</dbReference>
<proteinExistence type="predicted"/>
<evidence type="ECO:0000313" key="11">
    <source>
        <dbReference type="EMBL" id="COX41754.1"/>
    </source>
</evidence>
<evidence type="ECO:0000313" key="5">
    <source>
        <dbReference type="EMBL" id="CKS15774.1"/>
    </source>
</evidence>
<evidence type="ECO:0000313" key="17">
    <source>
        <dbReference type="Proteomes" id="UP000048289"/>
    </source>
</evidence>
<evidence type="ECO:0000313" key="2">
    <source>
        <dbReference type="EMBL" id="CFE38681.1"/>
    </source>
</evidence>
<name>A0A0T9CHF1_MYCTX</name>
<evidence type="ECO:0000313" key="6">
    <source>
        <dbReference type="EMBL" id="CKS47708.1"/>
    </source>
</evidence>
<dbReference type="Proteomes" id="UP000048600">
    <property type="component" value="Unassembled WGS sequence"/>
</dbReference>
<evidence type="ECO:0000313" key="3">
    <source>
        <dbReference type="EMBL" id="CFE73625.1"/>
    </source>
</evidence>
<accession>A0A0T9CHF1</accession>
<evidence type="ECO:0000313" key="9">
    <source>
        <dbReference type="EMBL" id="COV73968.1"/>
    </source>
</evidence>
<evidence type="ECO:0000313" key="7">
    <source>
        <dbReference type="EMBL" id="CKT63453.1"/>
    </source>
</evidence>
<dbReference type="Proteomes" id="UP000048289">
    <property type="component" value="Unassembled WGS sequence"/>
</dbReference>
<evidence type="ECO:0000313" key="14">
    <source>
        <dbReference type="Proteomes" id="UP000045842"/>
    </source>
</evidence>
<dbReference type="EMBL" id="CHKL01000886">
    <property type="protein sequence ID" value="COX41754.1"/>
    <property type="molecule type" value="Genomic_DNA"/>
</dbReference>
<dbReference type="Proteomes" id="UP000046680">
    <property type="component" value="Unassembled WGS sequence"/>
</dbReference>